<comment type="similarity">
    <text evidence="4">Belongs to the SIMIBI class G3E GTPase family. ZNG1 subfamily.</text>
</comment>
<comment type="catalytic activity">
    <reaction evidence="6">
        <text>GTP + H2O = GDP + phosphate + H(+)</text>
        <dbReference type="Rhea" id="RHEA:19669"/>
        <dbReference type="ChEBI" id="CHEBI:15377"/>
        <dbReference type="ChEBI" id="CHEBI:15378"/>
        <dbReference type="ChEBI" id="CHEBI:37565"/>
        <dbReference type="ChEBI" id="CHEBI:43474"/>
        <dbReference type="ChEBI" id="CHEBI:58189"/>
    </reaction>
    <physiologicalReaction direction="left-to-right" evidence="6">
        <dbReference type="Rhea" id="RHEA:19670"/>
    </physiologicalReaction>
</comment>
<comment type="function">
    <text evidence="5">Zinc chaperone that directly transfers zinc cofactor to target proteins, thereby activating them. Zinc is transferred from the CXCC motif in the GTPase domain to the zinc binding site in target proteins in a process requiring GTP hydrolysis.</text>
</comment>
<accession>A0A1I4VDC1</accession>
<evidence type="ECO:0000256" key="5">
    <source>
        <dbReference type="ARBA" id="ARBA00045658"/>
    </source>
</evidence>
<dbReference type="Pfam" id="PF07683">
    <property type="entry name" value="CobW_C"/>
    <property type="match status" value="1"/>
</dbReference>
<sequence length="368" mass="41417">MTHTLPNPSLIPVTLLTGYLGSGKTTILNHIMQQAAMADTLVIINEFGEIALDHLLVVHSTDNVVMEMGSGCLCCTIRSDLVKTLQDLTWRFSRNGKRQFQRVLIETTGLADPAPIIHTLMTDQQITNHYRLDGIVAAIDMATGNHTLSTYQEAIKQAAIADCLLLTKVDLAIPQNKADLLQRLNAINPAATRWQVAHGQIEAEKLLDWGLFSTQEKTPNVERWLREEAYRADATHKPGHDAQNHTEDYHDHEGHNDHLHDINRHDDHIRAYCFTTDQPISKHIYPILVDLLFYMGSNILRIKGIVNIEGNDGPMALHGVQHILHPLIPLPAWPSEDRCSKIVFITRDMERETVEKIFKSITPVANCN</sequence>
<dbReference type="InterPro" id="IPR036627">
    <property type="entry name" value="CobW-likC_sf"/>
</dbReference>
<dbReference type="GO" id="GO:0000166">
    <property type="term" value="F:nucleotide binding"/>
    <property type="evidence" value="ECO:0007669"/>
    <property type="project" value="UniProtKB-KW"/>
</dbReference>
<dbReference type="GO" id="GO:0016787">
    <property type="term" value="F:hydrolase activity"/>
    <property type="evidence" value="ECO:0007669"/>
    <property type="project" value="UniProtKB-KW"/>
</dbReference>
<dbReference type="PANTHER" id="PTHR13748:SF62">
    <property type="entry name" value="COBW DOMAIN-CONTAINING PROTEIN"/>
    <property type="match status" value="1"/>
</dbReference>
<dbReference type="RefSeq" id="WP_074906951.1">
    <property type="nucleotide sequence ID" value="NZ_FOUB01000080.1"/>
</dbReference>
<evidence type="ECO:0000259" key="8">
    <source>
        <dbReference type="SMART" id="SM00833"/>
    </source>
</evidence>
<reference evidence="10" key="1">
    <citation type="submission" date="2016-10" db="EMBL/GenBank/DDBJ databases">
        <authorList>
            <person name="Varghese N."/>
            <person name="Submissions S."/>
        </authorList>
    </citation>
    <scope>NUCLEOTIDE SEQUENCE [LARGE SCALE GENOMIC DNA]</scope>
    <source>
        <strain evidence="10">Nm44</strain>
    </source>
</reference>
<evidence type="ECO:0000256" key="3">
    <source>
        <dbReference type="ARBA" id="ARBA00023186"/>
    </source>
</evidence>
<evidence type="ECO:0000313" key="10">
    <source>
        <dbReference type="Proteomes" id="UP000183287"/>
    </source>
</evidence>
<dbReference type="PANTHER" id="PTHR13748">
    <property type="entry name" value="COBW-RELATED"/>
    <property type="match status" value="1"/>
</dbReference>
<organism evidence="9 10">
    <name type="scientific">Nitrosomonas communis</name>
    <dbReference type="NCBI Taxonomy" id="44574"/>
    <lineage>
        <taxon>Bacteria</taxon>
        <taxon>Pseudomonadati</taxon>
        <taxon>Pseudomonadota</taxon>
        <taxon>Betaproteobacteria</taxon>
        <taxon>Nitrosomonadales</taxon>
        <taxon>Nitrosomonadaceae</taxon>
        <taxon>Nitrosomonas</taxon>
    </lineage>
</organism>
<keyword evidence="3" id="KW-0143">Chaperone</keyword>
<dbReference type="SMART" id="SM00833">
    <property type="entry name" value="CobW_C"/>
    <property type="match status" value="1"/>
</dbReference>
<dbReference type="InterPro" id="IPR011629">
    <property type="entry name" value="CobW-like_C"/>
</dbReference>
<dbReference type="Gene3D" id="3.40.50.300">
    <property type="entry name" value="P-loop containing nucleotide triphosphate hydrolases"/>
    <property type="match status" value="1"/>
</dbReference>
<keyword evidence="2" id="KW-0378">Hydrolase</keyword>
<dbReference type="OrthoDB" id="9808822at2"/>
<dbReference type="CDD" id="cd03112">
    <property type="entry name" value="CobW-like"/>
    <property type="match status" value="1"/>
</dbReference>
<dbReference type="Gene3D" id="3.30.1220.10">
    <property type="entry name" value="CobW-like, C-terminal domain"/>
    <property type="match status" value="1"/>
</dbReference>
<feature type="region of interest" description="Disordered" evidence="7">
    <location>
        <begin position="235"/>
        <end position="259"/>
    </location>
</feature>
<evidence type="ECO:0000313" key="9">
    <source>
        <dbReference type="EMBL" id="SFM99182.1"/>
    </source>
</evidence>
<dbReference type="Pfam" id="PF02492">
    <property type="entry name" value="cobW"/>
    <property type="match status" value="1"/>
</dbReference>
<keyword evidence="1" id="KW-0547">Nucleotide-binding</keyword>
<gene>
    <name evidence="9" type="ORF">SAMN05421863_10808</name>
</gene>
<feature type="domain" description="CobW C-terminal" evidence="8">
    <location>
        <begin position="269"/>
        <end position="362"/>
    </location>
</feature>
<keyword evidence="10" id="KW-1185">Reference proteome</keyword>
<evidence type="ECO:0000256" key="7">
    <source>
        <dbReference type="SAM" id="MobiDB-lite"/>
    </source>
</evidence>
<dbReference type="SUPFAM" id="SSF90002">
    <property type="entry name" value="Hypothetical protein YjiA, C-terminal domain"/>
    <property type="match status" value="1"/>
</dbReference>
<dbReference type="EMBL" id="FOUB01000080">
    <property type="protein sequence ID" value="SFM99182.1"/>
    <property type="molecule type" value="Genomic_DNA"/>
</dbReference>
<protein>
    <submittedName>
        <fullName evidence="9">GTPase, G3E family</fullName>
    </submittedName>
</protein>
<dbReference type="Proteomes" id="UP000183287">
    <property type="component" value="Unassembled WGS sequence"/>
</dbReference>
<evidence type="ECO:0000256" key="4">
    <source>
        <dbReference type="ARBA" id="ARBA00034320"/>
    </source>
</evidence>
<dbReference type="InterPro" id="IPR051316">
    <property type="entry name" value="Zinc-reg_GTPase_activator"/>
</dbReference>
<dbReference type="InterPro" id="IPR027417">
    <property type="entry name" value="P-loop_NTPase"/>
</dbReference>
<dbReference type="SUPFAM" id="SSF52540">
    <property type="entry name" value="P-loop containing nucleoside triphosphate hydrolases"/>
    <property type="match status" value="1"/>
</dbReference>
<dbReference type="GO" id="GO:0005737">
    <property type="term" value="C:cytoplasm"/>
    <property type="evidence" value="ECO:0007669"/>
    <property type="project" value="TreeGrafter"/>
</dbReference>
<proteinExistence type="inferred from homology"/>
<dbReference type="AlphaFoldDB" id="A0A1I4VDC1"/>
<dbReference type="InterPro" id="IPR003495">
    <property type="entry name" value="CobW/HypB/UreG_nucleotide-bd"/>
</dbReference>
<evidence type="ECO:0000256" key="1">
    <source>
        <dbReference type="ARBA" id="ARBA00022741"/>
    </source>
</evidence>
<evidence type="ECO:0000256" key="2">
    <source>
        <dbReference type="ARBA" id="ARBA00022801"/>
    </source>
</evidence>
<name>A0A1I4VDC1_9PROT</name>
<dbReference type="STRING" id="44574.AAW31_07600"/>
<evidence type="ECO:0000256" key="6">
    <source>
        <dbReference type="ARBA" id="ARBA00049117"/>
    </source>
</evidence>